<sequence>MSPSLLIEVDAEQEKFVSKAFTVDKGLVRYSEISFADANLAIVEGSDIPAVRLKLGIFLMLPKFITVCETFSTTDFTIQVDYETLNEPGSPAHGEFVSDAIRFVSKSLKMTVNECSPAEFTYLSDEIFNKSIHVANDAVKITVTPDQIKNLIAISGIFAADSKKDIMILYSKETEDGAAIYARDKNTLYDYELGSYVPTGKFQSFSASIFREKLILSMKGVPEEVELLMSTMNPTRILLDTVSGTSKTVISIVNE</sequence>
<reference evidence="1" key="1">
    <citation type="journal article" date="2021" name="Proc. Natl. Acad. Sci. U.S.A.">
        <title>A Catalog of Tens of Thousands of Viruses from Human Metagenomes Reveals Hidden Associations with Chronic Diseases.</title>
        <authorList>
            <person name="Tisza M.J."/>
            <person name="Buck C.B."/>
        </authorList>
    </citation>
    <scope>NUCLEOTIDE SEQUENCE</scope>
    <source>
        <strain evidence="1">Ctgsk7</strain>
    </source>
</reference>
<proteinExistence type="predicted"/>
<protein>
    <submittedName>
        <fullName evidence="1">Uncharacterized protein</fullName>
    </submittedName>
</protein>
<dbReference type="EMBL" id="BK015533">
    <property type="protein sequence ID" value="DAE11503.1"/>
    <property type="molecule type" value="Genomic_DNA"/>
</dbReference>
<name>A0A8S5PWW4_9CAUD</name>
<evidence type="ECO:0000313" key="1">
    <source>
        <dbReference type="EMBL" id="DAE11503.1"/>
    </source>
</evidence>
<organism evidence="1">
    <name type="scientific">Myoviridae sp. ctgsk7</name>
    <dbReference type="NCBI Taxonomy" id="2825151"/>
    <lineage>
        <taxon>Viruses</taxon>
        <taxon>Duplodnaviria</taxon>
        <taxon>Heunggongvirae</taxon>
        <taxon>Uroviricota</taxon>
        <taxon>Caudoviricetes</taxon>
    </lineage>
</organism>
<accession>A0A8S5PWW4</accession>